<keyword evidence="10" id="KW-1185">Reference proteome</keyword>
<evidence type="ECO:0000256" key="7">
    <source>
        <dbReference type="PIRSR" id="PIRSR000138-2"/>
    </source>
</evidence>
<evidence type="ECO:0000256" key="3">
    <source>
        <dbReference type="ARBA" id="ARBA00022643"/>
    </source>
</evidence>
<feature type="binding site" evidence="7">
    <location>
        <position position="267"/>
    </location>
    <ligand>
        <name>FMN</name>
        <dbReference type="ChEBI" id="CHEBI:58210"/>
    </ligand>
</feature>
<dbReference type="RefSeq" id="WP_068040408.1">
    <property type="nucleotide sequence ID" value="NZ_JAAXOO010000002.1"/>
</dbReference>
<dbReference type="InterPro" id="IPR000262">
    <property type="entry name" value="FMN-dep_DH"/>
</dbReference>
<reference evidence="9 10" key="1">
    <citation type="submission" date="2020-04" db="EMBL/GenBank/DDBJ databases">
        <title>MicrobeNet Type strains.</title>
        <authorList>
            <person name="Nicholson A.C."/>
        </authorList>
    </citation>
    <scope>NUCLEOTIDE SEQUENCE [LARGE SCALE GENOMIC DNA]</scope>
    <source>
        <strain evidence="9 10">DSM 45078</strain>
    </source>
</reference>
<accession>A0A846XDA7</accession>
<dbReference type="InterPro" id="IPR013785">
    <property type="entry name" value="Aldolase_TIM"/>
</dbReference>
<evidence type="ECO:0000256" key="1">
    <source>
        <dbReference type="ARBA" id="ARBA00001917"/>
    </source>
</evidence>
<evidence type="ECO:0000256" key="5">
    <source>
        <dbReference type="ARBA" id="ARBA00024042"/>
    </source>
</evidence>
<gene>
    <name evidence="9" type="ORF">HGA13_08620</name>
</gene>
<evidence type="ECO:0000256" key="6">
    <source>
        <dbReference type="PIRSR" id="PIRSR000138-1"/>
    </source>
</evidence>
<evidence type="ECO:0000313" key="9">
    <source>
        <dbReference type="EMBL" id="NKY33129.1"/>
    </source>
</evidence>
<dbReference type="CDD" id="cd02809">
    <property type="entry name" value="alpha_hydroxyacid_oxid_FMN"/>
    <property type="match status" value="1"/>
</dbReference>
<keyword evidence="3 7" id="KW-0288">FMN</keyword>
<protein>
    <submittedName>
        <fullName evidence="9">Alpha-hydroxy-acid oxidizing protein</fullName>
    </submittedName>
</protein>
<dbReference type="GO" id="GO:0010181">
    <property type="term" value="F:FMN binding"/>
    <property type="evidence" value="ECO:0007669"/>
    <property type="project" value="InterPro"/>
</dbReference>
<feature type="binding site" evidence="7">
    <location>
        <position position="172"/>
    </location>
    <ligand>
        <name>FMN</name>
        <dbReference type="ChEBI" id="CHEBI:58210"/>
    </ligand>
</feature>
<name>A0A846XDA7_9NOCA</name>
<evidence type="ECO:0000313" key="10">
    <source>
        <dbReference type="Proteomes" id="UP000565715"/>
    </source>
</evidence>
<dbReference type="PROSITE" id="PS00557">
    <property type="entry name" value="FMN_HYDROXY_ACID_DH_1"/>
    <property type="match status" value="1"/>
</dbReference>
<dbReference type="Proteomes" id="UP000565715">
    <property type="component" value="Unassembled WGS sequence"/>
</dbReference>
<dbReference type="InterPro" id="IPR012133">
    <property type="entry name" value="Alpha-hydoxy_acid_DH_FMN"/>
</dbReference>
<feature type="binding site" evidence="7">
    <location>
        <position position="291"/>
    </location>
    <ligand>
        <name>glyoxylate</name>
        <dbReference type="ChEBI" id="CHEBI:36655"/>
    </ligand>
</feature>
<dbReference type="EMBL" id="JAAXOO010000002">
    <property type="protein sequence ID" value="NKY33129.1"/>
    <property type="molecule type" value="Genomic_DNA"/>
</dbReference>
<dbReference type="SUPFAM" id="SSF51395">
    <property type="entry name" value="FMN-linked oxidoreductases"/>
    <property type="match status" value="1"/>
</dbReference>
<dbReference type="PANTHER" id="PTHR10578:SF107">
    <property type="entry name" value="2-HYDROXYACID OXIDASE 1"/>
    <property type="match status" value="1"/>
</dbReference>
<feature type="domain" description="FMN hydroxy acid dehydrogenase" evidence="8">
    <location>
        <begin position="11"/>
        <end position="396"/>
    </location>
</feature>
<feature type="binding site" evidence="7">
    <location>
        <position position="294"/>
    </location>
    <ligand>
        <name>glyoxylate</name>
        <dbReference type="ChEBI" id="CHEBI:36655"/>
    </ligand>
</feature>
<proteinExistence type="inferred from homology"/>
<dbReference type="AlphaFoldDB" id="A0A846XDA7"/>
<dbReference type="InterPro" id="IPR037396">
    <property type="entry name" value="FMN_HAD"/>
</dbReference>
<evidence type="ECO:0000259" key="8">
    <source>
        <dbReference type="PROSITE" id="PS51349"/>
    </source>
</evidence>
<comment type="caution">
    <text evidence="9">The sequence shown here is derived from an EMBL/GenBank/DDBJ whole genome shotgun (WGS) entry which is preliminary data.</text>
</comment>
<feature type="binding site" evidence="7">
    <location>
        <position position="142"/>
    </location>
    <ligand>
        <name>glyoxylate</name>
        <dbReference type="ChEBI" id="CHEBI:36655"/>
    </ligand>
</feature>
<dbReference type="InterPro" id="IPR008259">
    <property type="entry name" value="FMN_hydac_DH_AS"/>
</dbReference>
<feature type="binding site" evidence="7">
    <location>
        <begin position="345"/>
        <end position="346"/>
    </location>
    <ligand>
        <name>FMN</name>
        <dbReference type="ChEBI" id="CHEBI:58210"/>
    </ligand>
</feature>
<feature type="binding site" evidence="7">
    <location>
        <begin position="322"/>
        <end position="326"/>
    </location>
    <ligand>
        <name>FMN</name>
        <dbReference type="ChEBI" id="CHEBI:58210"/>
    </ligand>
</feature>
<feature type="binding site" evidence="7">
    <location>
        <position position="140"/>
    </location>
    <ligand>
        <name>FMN</name>
        <dbReference type="ChEBI" id="CHEBI:58210"/>
    </ligand>
</feature>
<keyword evidence="4" id="KW-0560">Oxidoreductase</keyword>
<dbReference type="PIRSF" id="PIRSF000138">
    <property type="entry name" value="Al-hdrx_acd_dh"/>
    <property type="match status" value="1"/>
</dbReference>
<feature type="binding site" evidence="7">
    <location>
        <position position="119"/>
    </location>
    <ligand>
        <name>FMN</name>
        <dbReference type="ChEBI" id="CHEBI:58210"/>
    </ligand>
</feature>
<evidence type="ECO:0000256" key="2">
    <source>
        <dbReference type="ARBA" id="ARBA00022630"/>
    </source>
</evidence>
<feature type="active site" description="Proton acceptor" evidence="6">
    <location>
        <position position="291"/>
    </location>
</feature>
<evidence type="ECO:0000256" key="4">
    <source>
        <dbReference type="ARBA" id="ARBA00023002"/>
    </source>
</evidence>
<comment type="cofactor">
    <cofactor evidence="1">
        <name>FMN</name>
        <dbReference type="ChEBI" id="CHEBI:58210"/>
    </cofactor>
</comment>
<feature type="binding site" evidence="7">
    <location>
        <begin position="90"/>
        <end position="92"/>
    </location>
    <ligand>
        <name>FMN</name>
        <dbReference type="ChEBI" id="CHEBI:58210"/>
    </ligand>
</feature>
<sequence length="403" mass="43008">MSEGLRFALTARSEGPITIADYRRSARRALPAMVWAYVDGGAETGLTMADNCAAFDRWTLRSRVLTGNSGTKLDTTVAGTALSLPVFLSPTGMTGLAHWQGERAAARAAEAAGTRAVISTASSYTVEEVAEATADDHFFQLYPWTSRTTGEPLSGKFIDRARTAGYTALFVTVDVPTAGNRIGERKHGMGIPPTLTPGRALSAAVRPRWAYGFLRHQRISARMLVDERGTKAAVASARTQQNLLRPDLVWDDFGRIRDLWPGPVYIKGILDAEDACRAVDLGADGVLVSNHGGRQLDGAPAALDALPAVVDRVGSRVPVFLDGGVRRGTDVVKALALGATAVGIGRPYVYGLAARGQAGVEHVLEIFRQEIVRTLTLMGVDDVADLNRSHVQRAAARPVAPGR</sequence>
<dbReference type="Pfam" id="PF01070">
    <property type="entry name" value="FMN_dh"/>
    <property type="match status" value="1"/>
</dbReference>
<keyword evidence="2 7" id="KW-0285">Flavoprotein</keyword>
<comment type="similarity">
    <text evidence="5">Belongs to the FMN-dependent alpha-hydroxy acid dehydrogenase family.</text>
</comment>
<dbReference type="PANTHER" id="PTHR10578">
    <property type="entry name" value="S -2-HYDROXY-ACID OXIDASE-RELATED"/>
    <property type="match status" value="1"/>
</dbReference>
<dbReference type="Gene3D" id="3.20.20.70">
    <property type="entry name" value="Aldolase class I"/>
    <property type="match status" value="1"/>
</dbReference>
<feature type="binding site" evidence="7">
    <location>
        <position position="289"/>
    </location>
    <ligand>
        <name>FMN</name>
        <dbReference type="ChEBI" id="CHEBI:58210"/>
    </ligand>
</feature>
<dbReference type="FunFam" id="3.20.20.70:FF:000029">
    <property type="entry name" value="L-lactate dehydrogenase"/>
    <property type="match status" value="1"/>
</dbReference>
<dbReference type="GO" id="GO:0016614">
    <property type="term" value="F:oxidoreductase activity, acting on CH-OH group of donors"/>
    <property type="evidence" value="ECO:0007669"/>
    <property type="project" value="UniProtKB-ARBA"/>
</dbReference>
<dbReference type="PROSITE" id="PS51349">
    <property type="entry name" value="FMN_HYDROXY_ACID_DH_2"/>
    <property type="match status" value="1"/>
</dbReference>
<feature type="binding site" evidence="7">
    <location>
        <position position="37"/>
    </location>
    <ligand>
        <name>glyoxylate</name>
        <dbReference type="ChEBI" id="CHEBI:36655"/>
    </ligand>
</feature>
<feature type="binding site" evidence="7">
    <location>
        <position position="181"/>
    </location>
    <ligand>
        <name>glyoxylate</name>
        <dbReference type="ChEBI" id="CHEBI:36655"/>
    </ligand>
</feature>
<organism evidence="9 10">
    <name type="scientific">Nocardia speluncae</name>
    <dbReference type="NCBI Taxonomy" id="419477"/>
    <lineage>
        <taxon>Bacteria</taxon>
        <taxon>Bacillati</taxon>
        <taxon>Actinomycetota</taxon>
        <taxon>Actinomycetes</taxon>
        <taxon>Mycobacteriales</taxon>
        <taxon>Nocardiaceae</taxon>
        <taxon>Nocardia</taxon>
    </lineage>
</organism>